<dbReference type="EMBL" id="BAABHO010000022">
    <property type="protein sequence ID" value="GAA4792492.1"/>
    <property type="molecule type" value="Genomic_DNA"/>
</dbReference>
<name>A0ABP9BB93_9PSEU</name>
<organism evidence="2 3">
    <name type="scientific">Actinomycetospora chlora</name>
    <dbReference type="NCBI Taxonomy" id="663608"/>
    <lineage>
        <taxon>Bacteria</taxon>
        <taxon>Bacillati</taxon>
        <taxon>Actinomycetota</taxon>
        <taxon>Actinomycetes</taxon>
        <taxon>Pseudonocardiales</taxon>
        <taxon>Pseudonocardiaceae</taxon>
        <taxon>Actinomycetospora</taxon>
    </lineage>
</organism>
<dbReference type="Pfam" id="PF01872">
    <property type="entry name" value="RibD_C"/>
    <property type="match status" value="1"/>
</dbReference>
<dbReference type="InterPro" id="IPR002734">
    <property type="entry name" value="RibDG_C"/>
</dbReference>
<dbReference type="InterPro" id="IPR024072">
    <property type="entry name" value="DHFR-like_dom_sf"/>
</dbReference>
<evidence type="ECO:0000313" key="2">
    <source>
        <dbReference type="EMBL" id="GAA4792492.1"/>
    </source>
</evidence>
<proteinExistence type="predicted"/>
<dbReference type="SUPFAM" id="SSF53597">
    <property type="entry name" value="Dihydrofolate reductase-like"/>
    <property type="match status" value="1"/>
</dbReference>
<keyword evidence="3" id="KW-1185">Reference proteome</keyword>
<dbReference type="Proteomes" id="UP001500928">
    <property type="component" value="Unassembled WGS sequence"/>
</dbReference>
<evidence type="ECO:0000313" key="3">
    <source>
        <dbReference type="Proteomes" id="UP001500928"/>
    </source>
</evidence>
<accession>A0ABP9BB93</accession>
<dbReference type="Gene3D" id="3.40.430.10">
    <property type="entry name" value="Dihydrofolate Reductase, subunit A"/>
    <property type="match status" value="1"/>
</dbReference>
<sequence length="196" mass="21458">MTRRGKVIVAQFVTLDGRVEDPDGSLGTPRGGWAFRHPEAVAGDKFDLGDALETGVDLLGRRTWELFSHIFPRRDDPFSRRLTAMEKLVASRTLTDVGAWANSALLTGDLVDEVLRRREHQDVVVTGSGSIVDTLIAADLVDQFRLLVFPVVLGTGRRLFDATGPHLDLELSSLEDAGHGIVRQVHDRRPAADVAA</sequence>
<feature type="domain" description="Bacterial bifunctional deaminase-reductase C-terminal" evidence="1">
    <location>
        <begin position="6"/>
        <end position="182"/>
    </location>
</feature>
<gene>
    <name evidence="2" type="ORF">GCM10023200_29950</name>
</gene>
<dbReference type="RefSeq" id="WP_345416119.1">
    <property type="nucleotide sequence ID" value="NZ_BAABHO010000022.1"/>
</dbReference>
<evidence type="ECO:0000259" key="1">
    <source>
        <dbReference type="Pfam" id="PF01872"/>
    </source>
</evidence>
<reference evidence="3" key="1">
    <citation type="journal article" date="2019" name="Int. J. Syst. Evol. Microbiol.">
        <title>The Global Catalogue of Microorganisms (GCM) 10K type strain sequencing project: providing services to taxonomists for standard genome sequencing and annotation.</title>
        <authorList>
            <consortium name="The Broad Institute Genomics Platform"/>
            <consortium name="The Broad Institute Genome Sequencing Center for Infectious Disease"/>
            <person name="Wu L."/>
            <person name="Ma J."/>
        </authorList>
    </citation>
    <scope>NUCLEOTIDE SEQUENCE [LARGE SCALE GENOMIC DNA]</scope>
    <source>
        <strain evidence="3">JCM 17979</strain>
    </source>
</reference>
<protein>
    <submittedName>
        <fullName evidence="2">Dihydrofolate reductase family protein</fullName>
    </submittedName>
</protein>
<comment type="caution">
    <text evidence="2">The sequence shown here is derived from an EMBL/GenBank/DDBJ whole genome shotgun (WGS) entry which is preliminary data.</text>
</comment>